<name>A0A1V1P5A3_9BACT</name>
<organism evidence="2 3">
    <name type="scientific">Candidatus Magnetoglobus multicellularis str. Araruama</name>
    <dbReference type="NCBI Taxonomy" id="890399"/>
    <lineage>
        <taxon>Bacteria</taxon>
        <taxon>Pseudomonadati</taxon>
        <taxon>Thermodesulfobacteriota</taxon>
        <taxon>Desulfobacteria</taxon>
        <taxon>Desulfobacterales</taxon>
        <taxon>Desulfobacteraceae</taxon>
        <taxon>Candidatus Magnetoglobus</taxon>
    </lineage>
</organism>
<evidence type="ECO:0000313" key="2">
    <source>
        <dbReference type="EMBL" id="ETR70001.1"/>
    </source>
</evidence>
<dbReference type="Pfam" id="PF09820">
    <property type="entry name" value="AAA-ATPase_like"/>
    <property type="match status" value="1"/>
</dbReference>
<dbReference type="PANTHER" id="PTHR34825">
    <property type="entry name" value="CONSERVED PROTEIN, WITH A WEAK D-GALACTARATE DEHYDRATASE/ALTRONATE HYDROLASE DOMAIN"/>
    <property type="match status" value="1"/>
</dbReference>
<reference evidence="3" key="1">
    <citation type="submission" date="2012-11" db="EMBL/GenBank/DDBJ databases">
        <authorList>
            <person name="Lucero-Rivera Y.E."/>
            <person name="Tovar-Ramirez D."/>
        </authorList>
    </citation>
    <scope>NUCLEOTIDE SEQUENCE [LARGE SCALE GENOMIC DNA]</scope>
    <source>
        <strain evidence="3">Araruama</strain>
    </source>
</reference>
<dbReference type="EMBL" id="ATBP01000510">
    <property type="protein sequence ID" value="ETR70001.1"/>
    <property type="molecule type" value="Genomic_DNA"/>
</dbReference>
<evidence type="ECO:0000259" key="1">
    <source>
        <dbReference type="Pfam" id="PF09820"/>
    </source>
</evidence>
<feature type="domain" description="AAA-ATPase-like" evidence="1">
    <location>
        <begin position="11"/>
        <end position="215"/>
    </location>
</feature>
<dbReference type="InterPro" id="IPR018631">
    <property type="entry name" value="AAA-ATPase-like_dom"/>
</dbReference>
<keyword evidence="2" id="KW-0378">Hydrolase</keyword>
<evidence type="ECO:0000313" key="3">
    <source>
        <dbReference type="Proteomes" id="UP000189670"/>
    </source>
</evidence>
<proteinExistence type="predicted"/>
<dbReference type="GO" id="GO:0016787">
    <property type="term" value="F:hydrolase activity"/>
    <property type="evidence" value="ECO:0007669"/>
    <property type="project" value="UniProtKB-KW"/>
</dbReference>
<accession>A0A1V1P5A3</accession>
<dbReference type="AlphaFoldDB" id="A0A1V1P5A3"/>
<dbReference type="PANTHER" id="PTHR34825:SF1">
    <property type="entry name" value="AAA-ATPASE-LIKE DOMAIN-CONTAINING PROTEIN"/>
    <property type="match status" value="1"/>
</dbReference>
<protein>
    <submittedName>
        <fullName evidence="2">Putative D-galactarate dehydratase/altronate hydrolase</fullName>
    </submittedName>
</protein>
<gene>
    <name evidence="2" type="ORF">OMM_09141</name>
</gene>
<sequence length="678" mass="79986">MNHTNQLKPLPLNISSFNKIHDYNMIYVDKTHLIYSLVSMPGQYFLSRPRRFGKSLLVSLLKHLFLGHKDYFSQTWIYKSNQWDFTPWPVLVFDFNEISHDNPDQLNRMLVCAIDRMAKAYALEPLHQTEVKEKLIELITALYQKYNRHVIVLVDEYDKPIIDHLGLDDNRLHIAKENRSILKNFFGTFKGESIAERVPFLFITGVSKFSHVSIFSDLNNLTDLTMKHQFATLLGYTDEEITQNFHPWINKWAIDKGLTETTIYQNLKDHYDGFRFSSAPKNVYNPISILNALQNQEYDNYWFQTATPTFLINLLVNTHFSLPRIETITLQKNDFNSYELEHLNPSALLFQTGYITICDAASHDNQTNYRFDFPNIEVRKSFLRLLMRKYGQLSHQDNLSGHHYKIYQDIIHKRFDMAIQTIQEIFDLIPEFDNQTHDWFHQFFYMMIRSACPFTRTINIADKMVIMIESDKKNFLAAFSCSHRVNDLIQCLNHESKVNHLKDSDKDLFLMAIHFDSQKRIIDDWTCDHVNVEPVVIPDDQKSTVKTIKLFLSCSSDLETERKELGLWINRKNKGLIKKNQFIEWVVWEDLLQSFQGQRIQDYFNQVMLTCDILVALFYSKVGQFTKEEFDLAYSNLKAGKKPKYLFVGFKDAQISTKNITKDTFEIIQFREQIKQNE</sequence>
<dbReference type="Proteomes" id="UP000189670">
    <property type="component" value="Unassembled WGS sequence"/>
</dbReference>
<comment type="caution">
    <text evidence="2">The sequence shown here is derived from an EMBL/GenBank/DDBJ whole genome shotgun (WGS) entry which is preliminary data.</text>
</comment>
<feature type="non-terminal residue" evidence="2">
    <location>
        <position position="678"/>
    </location>
</feature>